<evidence type="ECO:0000256" key="1">
    <source>
        <dbReference type="ARBA" id="ARBA00005578"/>
    </source>
</evidence>
<dbReference type="RefSeq" id="WP_153248003.1">
    <property type="nucleotide sequence ID" value="NZ_CP044205.1"/>
</dbReference>
<protein>
    <submittedName>
        <fullName evidence="3">BolA/IbaG family iron-sulfur metabolism protein</fullName>
    </submittedName>
</protein>
<dbReference type="OrthoDB" id="9812890at2"/>
<dbReference type="Pfam" id="PF01722">
    <property type="entry name" value="BolA"/>
    <property type="match status" value="1"/>
</dbReference>
<name>A0A5Q0BIQ6_9GAMM</name>
<keyword evidence="4" id="KW-1185">Reference proteome</keyword>
<dbReference type="InterPro" id="IPR036065">
    <property type="entry name" value="BolA-like_sf"/>
</dbReference>
<comment type="similarity">
    <text evidence="1 2">Belongs to the BolA/IbaG family.</text>
</comment>
<dbReference type="PANTHER" id="PTHR46229">
    <property type="entry name" value="BOLA TRANSCRIPTION REGULATOR"/>
    <property type="match status" value="1"/>
</dbReference>
<reference evidence="3 4" key="1">
    <citation type="submission" date="2019-09" db="EMBL/GenBank/DDBJ databases">
        <title>Ecophysiology of the spiral-shaped methanotroph Methylospira mobilis as revealed by the complete genome sequence.</title>
        <authorList>
            <person name="Oshkin I.Y."/>
            <person name="Dedysh S.N."/>
            <person name="Miroshnikov K."/>
            <person name="Danilova O.V."/>
            <person name="Hakobyan A."/>
            <person name="Liesack W."/>
        </authorList>
    </citation>
    <scope>NUCLEOTIDE SEQUENCE [LARGE SCALE GENOMIC DNA]</scope>
    <source>
        <strain evidence="3 4">Shm1</strain>
    </source>
</reference>
<dbReference type="FunCoup" id="A0A5Q0BIQ6">
    <property type="interactions" value="37"/>
</dbReference>
<dbReference type="KEGG" id="mmob:F6R98_04755"/>
<gene>
    <name evidence="3" type="ORF">F6R98_04755</name>
</gene>
<dbReference type="AlphaFoldDB" id="A0A5Q0BIQ6"/>
<sequence length="90" mass="9669">MDIEALKSAITATVADSEVTMIGEACSLTALVVSPHFQGLSPVKRQQQIYAAATPWLESGELHALSIKSYTPEEWKKQKAAEAANLVQIG</sequence>
<proteinExistence type="inferred from homology"/>
<dbReference type="SUPFAM" id="SSF82657">
    <property type="entry name" value="BolA-like"/>
    <property type="match status" value="1"/>
</dbReference>
<dbReference type="InParanoid" id="A0A5Q0BIQ6"/>
<evidence type="ECO:0000313" key="3">
    <source>
        <dbReference type="EMBL" id="QFY42018.1"/>
    </source>
</evidence>
<dbReference type="Proteomes" id="UP000325755">
    <property type="component" value="Chromosome"/>
</dbReference>
<accession>A0A5Q0BIQ6</accession>
<evidence type="ECO:0000313" key="4">
    <source>
        <dbReference type="Proteomes" id="UP000325755"/>
    </source>
</evidence>
<evidence type="ECO:0000256" key="2">
    <source>
        <dbReference type="RuleBase" id="RU003860"/>
    </source>
</evidence>
<dbReference type="InterPro" id="IPR050961">
    <property type="entry name" value="BolA/IbaG_stress_morph_reg"/>
</dbReference>
<organism evidence="3 4">
    <name type="scientific">Candidatus Methylospira mobilis</name>
    <dbReference type="NCBI Taxonomy" id="1808979"/>
    <lineage>
        <taxon>Bacteria</taxon>
        <taxon>Pseudomonadati</taxon>
        <taxon>Pseudomonadota</taxon>
        <taxon>Gammaproteobacteria</taxon>
        <taxon>Methylococcales</taxon>
        <taxon>Methylococcaceae</taxon>
        <taxon>Candidatus Methylospira</taxon>
    </lineage>
</organism>
<dbReference type="Gene3D" id="3.30.300.90">
    <property type="entry name" value="BolA-like"/>
    <property type="match status" value="1"/>
</dbReference>
<dbReference type="PANTHER" id="PTHR46229:SF4">
    <property type="entry name" value="ACID STRESS PROTEIN IBAG"/>
    <property type="match status" value="1"/>
</dbReference>
<dbReference type="EMBL" id="CP044205">
    <property type="protein sequence ID" value="QFY42018.1"/>
    <property type="molecule type" value="Genomic_DNA"/>
</dbReference>
<dbReference type="InterPro" id="IPR002634">
    <property type="entry name" value="BolA"/>
</dbReference>
<dbReference type="PIRSF" id="PIRSF003113">
    <property type="entry name" value="BolA"/>
    <property type="match status" value="1"/>
</dbReference>